<dbReference type="GO" id="GO:0003824">
    <property type="term" value="F:catalytic activity"/>
    <property type="evidence" value="ECO:0007669"/>
    <property type="project" value="UniProtKB-ARBA"/>
</dbReference>
<keyword evidence="3" id="KW-1185">Reference proteome</keyword>
<dbReference type="SUPFAM" id="SSF55811">
    <property type="entry name" value="Nudix"/>
    <property type="match status" value="1"/>
</dbReference>
<gene>
    <name evidence="2" type="ORF">AABB31_06810</name>
</gene>
<dbReference type="PANTHER" id="PTHR43736:SF1">
    <property type="entry name" value="DIHYDRONEOPTERIN TRIPHOSPHATE DIPHOSPHATASE"/>
    <property type="match status" value="1"/>
</dbReference>
<evidence type="ECO:0000313" key="2">
    <source>
        <dbReference type="EMBL" id="WZU68593.1"/>
    </source>
</evidence>
<dbReference type="Pfam" id="PF00293">
    <property type="entry name" value="NUDIX"/>
    <property type="match status" value="1"/>
</dbReference>
<dbReference type="PROSITE" id="PS51462">
    <property type="entry name" value="NUDIX"/>
    <property type="match status" value="1"/>
</dbReference>
<dbReference type="EMBL" id="CP151767">
    <property type="protein sequence ID" value="WZU68593.1"/>
    <property type="molecule type" value="Genomic_DNA"/>
</dbReference>
<dbReference type="PANTHER" id="PTHR43736">
    <property type="entry name" value="ADP-RIBOSE PYROPHOSPHATASE"/>
    <property type="match status" value="1"/>
</dbReference>
<organism evidence="2 3">
    <name type="scientific">Yoonia rhodophyticola</name>
    <dbReference type="NCBI Taxonomy" id="3137370"/>
    <lineage>
        <taxon>Bacteria</taxon>
        <taxon>Pseudomonadati</taxon>
        <taxon>Pseudomonadota</taxon>
        <taxon>Alphaproteobacteria</taxon>
        <taxon>Rhodobacterales</taxon>
        <taxon>Paracoccaceae</taxon>
        <taxon>Yoonia</taxon>
    </lineage>
</organism>
<dbReference type="Proteomes" id="UP001470809">
    <property type="component" value="Chromosome"/>
</dbReference>
<accession>A0AAN0MCJ9</accession>
<sequence>MIVLREVADEFEILLLRRNRRLAGEWCQIAGAIEDGETASQAALRALKEETGLVPTRFYSGDICEEFYEADRDAITIAPVFVAYVDYDAPVVLNAEHSEYKWISLDWAEDLVPFGGQRRVFRHVRQEFVIRDPSEHLRIALS</sequence>
<dbReference type="RefSeq" id="WP_342077883.1">
    <property type="nucleotide sequence ID" value="NZ_CP151767.2"/>
</dbReference>
<feature type="domain" description="Nudix hydrolase" evidence="1">
    <location>
        <begin position="1"/>
        <end position="125"/>
    </location>
</feature>
<proteinExistence type="predicted"/>
<dbReference type="KEGG" id="yrh:AABB31_06810"/>
<name>A0AAN0MCJ9_9RHOB</name>
<dbReference type="InterPro" id="IPR015797">
    <property type="entry name" value="NUDIX_hydrolase-like_dom_sf"/>
</dbReference>
<protein>
    <submittedName>
        <fullName evidence="2">NUDIX domain-containing protein</fullName>
    </submittedName>
</protein>
<dbReference type="Gene3D" id="3.90.79.10">
    <property type="entry name" value="Nucleoside Triphosphate Pyrophosphohydrolase"/>
    <property type="match status" value="1"/>
</dbReference>
<evidence type="ECO:0000259" key="1">
    <source>
        <dbReference type="PROSITE" id="PS51462"/>
    </source>
</evidence>
<evidence type="ECO:0000313" key="3">
    <source>
        <dbReference type="Proteomes" id="UP001470809"/>
    </source>
</evidence>
<reference evidence="2" key="1">
    <citation type="submission" date="2024-08" db="EMBL/GenBank/DDBJ databases">
        <title>Phylogenomic analyses of a clade within the roseobacter group suggest taxonomic reassignments of species of the genera Aestuariivita, Citreicella, Loktanella, Nautella, Pelagibaca, Ruegeria, Thalassobius, Thiobacimonas and Tropicibacter, and the proposal o.</title>
        <authorList>
            <person name="Jeon C.O."/>
        </authorList>
    </citation>
    <scope>NUCLEOTIDE SEQUENCE</scope>
    <source>
        <strain evidence="2">SS1-5</strain>
    </source>
</reference>
<dbReference type="AlphaFoldDB" id="A0AAN0MCJ9"/>
<dbReference type="InterPro" id="IPR000086">
    <property type="entry name" value="NUDIX_hydrolase_dom"/>
</dbReference>